<organism evidence="3 4">
    <name type="scientific">Hymenoscyphus albidus</name>
    <dbReference type="NCBI Taxonomy" id="595503"/>
    <lineage>
        <taxon>Eukaryota</taxon>
        <taxon>Fungi</taxon>
        <taxon>Dikarya</taxon>
        <taxon>Ascomycota</taxon>
        <taxon>Pezizomycotina</taxon>
        <taxon>Leotiomycetes</taxon>
        <taxon>Helotiales</taxon>
        <taxon>Helotiaceae</taxon>
        <taxon>Hymenoscyphus</taxon>
    </lineage>
</organism>
<dbReference type="Proteomes" id="UP000701801">
    <property type="component" value="Unassembled WGS sequence"/>
</dbReference>
<proteinExistence type="predicted"/>
<dbReference type="AlphaFoldDB" id="A0A9N9LH75"/>
<sequence length="200" mass="21740">MRLSLLLVFVTGVYCIVNWTAGLSALTIYTLSSSADLWQTFIDKCQEFEDHGGRVRGMTCAGNGIFYLVGAAAAFGAGEAVAMWVVGQGGLMRVQRIQITTPTPKKKVIGVDLLLIFLILVSMGCLSMLTLDRWVVMCLTSTILLSIMRLLHSSNVTLAPELPMEHMGTNQTQNSWGAGSEEYEKETKMVLKEGSVAGNL</sequence>
<keyword evidence="2" id="KW-0732">Signal</keyword>
<feature type="signal peptide" evidence="2">
    <location>
        <begin position="1"/>
        <end position="15"/>
    </location>
</feature>
<dbReference type="EMBL" id="CAJVRM010000021">
    <property type="protein sequence ID" value="CAG8971511.1"/>
    <property type="molecule type" value="Genomic_DNA"/>
</dbReference>
<feature type="chain" id="PRO_5040115999" description="Transmembrane protein" evidence="2">
    <location>
        <begin position="16"/>
        <end position="200"/>
    </location>
</feature>
<name>A0A9N9LH75_9HELO</name>
<evidence type="ECO:0000256" key="2">
    <source>
        <dbReference type="SAM" id="SignalP"/>
    </source>
</evidence>
<accession>A0A9N9LH75</accession>
<evidence type="ECO:0000313" key="4">
    <source>
        <dbReference type="Proteomes" id="UP000701801"/>
    </source>
</evidence>
<keyword evidence="4" id="KW-1185">Reference proteome</keyword>
<feature type="transmembrane region" description="Helical" evidence="1">
    <location>
        <begin position="65"/>
        <end position="87"/>
    </location>
</feature>
<reference evidence="3" key="1">
    <citation type="submission" date="2021-07" db="EMBL/GenBank/DDBJ databases">
        <authorList>
            <person name="Durling M."/>
        </authorList>
    </citation>
    <scope>NUCLEOTIDE SEQUENCE</scope>
</reference>
<gene>
    <name evidence="3" type="ORF">HYALB_00005407</name>
</gene>
<keyword evidence="1" id="KW-0472">Membrane</keyword>
<comment type="caution">
    <text evidence="3">The sequence shown here is derived from an EMBL/GenBank/DDBJ whole genome shotgun (WGS) entry which is preliminary data.</text>
</comment>
<feature type="transmembrane region" description="Helical" evidence="1">
    <location>
        <begin position="108"/>
        <end position="128"/>
    </location>
</feature>
<evidence type="ECO:0000313" key="3">
    <source>
        <dbReference type="EMBL" id="CAG8971511.1"/>
    </source>
</evidence>
<evidence type="ECO:0008006" key="5">
    <source>
        <dbReference type="Google" id="ProtNLM"/>
    </source>
</evidence>
<keyword evidence="1" id="KW-1133">Transmembrane helix</keyword>
<keyword evidence="1" id="KW-0812">Transmembrane</keyword>
<protein>
    <recommendedName>
        <fullName evidence="5">Transmembrane protein</fullName>
    </recommendedName>
</protein>
<evidence type="ECO:0000256" key="1">
    <source>
        <dbReference type="SAM" id="Phobius"/>
    </source>
</evidence>
<dbReference type="OrthoDB" id="3596667at2759"/>